<gene>
    <name evidence="2" type="ORF">C5Y98_23485</name>
</gene>
<name>A0A2S8F9C2_9BACT</name>
<feature type="region of interest" description="Disordered" evidence="1">
    <location>
        <begin position="129"/>
        <end position="156"/>
    </location>
</feature>
<proteinExistence type="predicted"/>
<protein>
    <submittedName>
        <fullName evidence="2">Uncharacterized protein</fullName>
    </submittedName>
</protein>
<feature type="compositionally biased region" description="Polar residues" evidence="1">
    <location>
        <begin position="132"/>
        <end position="148"/>
    </location>
</feature>
<sequence>MAAAGGNAPVEAQRIIDVVQQAVSAGQGAETLCFVAVSVEDHGDVGVVFPCPQRLVTASKRVTRIDWGSAQADQGDLDMVIGKQRFQVIEGRSATRAFGVKENEKLLLPRCAANVRVGWPSLWCGRDGTGSAAVNDQPSESASHQDQPNAERCEVA</sequence>
<reference evidence="2 3" key="1">
    <citation type="submission" date="2018-02" db="EMBL/GenBank/DDBJ databases">
        <title>Comparative genomes isolates from brazilian mangrove.</title>
        <authorList>
            <person name="Araujo J.E."/>
            <person name="Taketani R.G."/>
            <person name="Silva M.C.P."/>
            <person name="Loureco M.V."/>
            <person name="Andreote F.D."/>
        </authorList>
    </citation>
    <scope>NUCLEOTIDE SEQUENCE [LARGE SCALE GENOMIC DNA]</scope>
    <source>
        <strain evidence="2 3">NAP PRIS-MGV</strain>
    </source>
</reference>
<dbReference type="Proteomes" id="UP000239388">
    <property type="component" value="Unassembled WGS sequence"/>
</dbReference>
<evidence type="ECO:0000313" key="3">
    <source>
        <dbReference type="Proteomes" id="UP000239388"/>
    </source>
</evidence>
<dbReference type="AlphaFoldDB" id="A0A2S8F9C2"/>
<organism evidence="2 3">
    <name type="scientific">Blastopirellula marina</name>
    <dbReference type="NCBI Taxonomy" id="124"/>
    <lineage>
        <taxon>Bacteria</taxon>
        <taxon>Pseudomonadati</taxon>
        <taxon>Planctomycetota</taxon>
        <taxon>Planctomycetia</taxon>
        <taxon>Pirellulales</taxon>
        <taxon>Pirellulaceae</taxon>
        <taxon>Blastopirellula</taxon>
    </lineage>
</organism>
<comment type="caution">
    <text evidence="2">The sequence shown here is derived from an EMBL/GenBank/DDBJ whole genome shotgun (WGS) entry which is preliminary data.</text>
</comment>
<evidence type="ECO:0000256" key="1">
    <source>
        <dbReference type="SAM" id="MobiDB-lite"/>
    </source>
</evidence>
<accession>A0A2S8F9C2</accession>
<evidence type="ECO:0000313" key="2">
    <source>
        <dbReference type="EMBL" id="PQO28747.1"/>
    </source>
</evidence>
<dbReference type="EMBL" id="PUIB01000024">
    <property type="protein sequence ID" value="PQO28747.1"/>
    <property type="molecule type" value="Genomic_DNA"/>
</dbReference>